<dbReference type="AlphaFoldDB" id="A0ABD3PJK6"/>
<evidence type="ECO:0000313" key="2">
    <source>
        <dbReference type="EMBL" id="KAL3788228.1"/>
    </source>
</evidence>
<protein>
    <submittedName>
        <fullName evidence="2">Uncharacterized protein</fullName>
    </submittedName>
</protein>
<sequence>MEDTGLVTSTFFGIPPTITARAFDRELEACAYETLDKTLDDDLERVDKFGPDFLSQVCIDATKISRTAHVEASSSGSTTVTYSDSISTNSIHGLDVENISNGEDDCSIQSSTSTNSNKSTSSMDSTQLLLKQAHARIHRQSIYEEVQHLRTLVSGHETHSKLLARQKSNLLNKYKEIESLYTSALEQIHRFKLAQQQMKEEQAERELEYMNQMNEVCRTYDSKEQDYMGQLIQKDKIIVDLQNRVNELELGQQRERLRQNGKAVCDVVSEMETEIRMRDLRSVQGEESGDDSSCEYV</sequence>
<gene>
    <name evidence="2" type="ORF">HJC23_004695</name>
</gene>
<organism evidence="2 3">
    <name type="scientific">Cyclotella cryptica</name>
    <dbReference type="NCBI Taxonomy" id="29204"/>
    <lineage>
        <taxon>Eukaryota</taxon>
        <taxon>Sar</taxon>
        <taxon>Stramenopiles</taxon>
        <taxon>Ochrophyta</taxon>
        <taxon>Bacillariophyta</taxon>
        <taxon>Coscinodiscophyceae</taxon>
        <taxon>Thalassiosirophycidae</taxon>
        <taxon>Stephanodiscales</taxon>
        <taxon>Stephanodiscaceae</taxon>
        <taxon>Cyclotella</taxon>
    </lineage>
</organism>
<accession>A0ABD3PJK6</accession>
<feature type="compositionally biased region" description="Low complexity" evidence="1">
    <location>
        <begin position="107"/>
        <end position="125"/>
    </location>
</feature>
<evidence type="ECO:0000313" key="3">
    <source>
        <dbReference type="Proteomes" id="UP001516023"/>
    </source>
</evidence>
<keyword evidence="3" id="KW-1185">Reference proteome</keyword>
<name>A0ABD3PJK6_9STRA</name>
<evidence type="ECO:0000256" key="1">
    <source>
        <dbReference type="SAM" id="MobiDB-lite"/>
    </source>
</evidence>
<reference evidence="2 3" key="1">
    <citation type="journal article" date="2020" name="G3 (Bethesda)">
        <title>Improved Reference Genome for Cyclotella cryptica CCMP332, a Model for Cell Wall Morphogenesis, Salinity Adaptation, and Lipid Production in Diatoms (Bacillariophyta).</title>
        <authorList>
            <person name="Roberts W.R."/>
            <person name="Downey K.M."/>
            <person name="Ruck E.C."/>
            <person name="Traller J.C."/>
            <person name="Alverson A.J."/>
        </authorList>
    </citation>
    <scope>NUCLEOTIDE SEQUENCE [LARGE SCALE GENOMIC DNA]</scope>
    <source>
        <strain evidence="2 3">CCMP332</strain>
    </source>
</reference>
<dbReference type="EMBL" id="JABMIG020000160">
    <property type="protein sequence ID" value="KAL3788228.1"/>
    <property type="molecule type" value="Genomic_DNA"/>
</dbReference>
<comment type="caution">
    <text evidence="2">The sequence shown here is derived from an EMBL/GenBank/DDBJ whole genome shotgun (WGS) entry which is preliminary data.</text>
</comment>
<dbReference type="Proteomes" id="UP001516023">
    <property type="component" value="Unassembled WGS sequence"/>
</dbReference>
<feature type="region of interest" description="Disordered" evidence="1">
    <location>
        <begin position="102"/>
        <end position="125"/>
    </location>
</feature>
<proteinExistence type="predicted"/>